<evidence type="ECO:0000313" key="1">
    <source>
        <dbReference type="EMBL" id="CAB4623479.1"/>
    </source>
</evidence>
<proteinExistence type="predicted"/>
<reference evidence="1" key="1">
    <citation type="submission" date="2020-05" db="EMBL/GenBank/DDBJ databases">
        <authorList>
            <person name="Chiriac C."/>
            <person name="Salcher M."/>
            <person name="Ghai R."/>
            <person name="Kavagutti S V."/>
        </authorList>
    </citation>
    <scope>NUCLEOTIDE SEQUENCE</scope>
</reference>
<organism evidence="1">
    <name type="scientific">freshwater metagenome</name>
    <dbReference type="NCBI Taxonomy" id="449393"/>
    <lineage>
        <taxon>unclassified sequences</taxon>
        <taxon>metagenomes</taxon>
        <taxon>ecological metagenomes</taxon>
    </lineage>
</organism>
<name>A0A6J6IF72_9ZZZZ</name>
<dbReference type="EMBL" id="CAEZVI010000013">
    <property type="protein sequence ID" value="CAB4623479.1"/>
    <property type="molecule type" value="Genomic_DNA"/>
</dbReference>
<dbReference type="AlphaFoldDB" id="A0A6J6IF72"/>
<gene>
    <name evidence="1" type="ORF">UFOPK1981_00249</name>
</gene>
<accession>A0A6J6IF72</accession>
<protein>
    <submittedName>
        <fullName evidence="1">Unannotated protein</fullName>
    </submittedName>
</protein>
<sequence>MKSIAVKKYLTGKRPPCAADGDGSIPHSYASNFALLYRLGPVSAPAATEIMAKPKPIAPMTKIGTYGLDTESMMVQILWCRVSTFDRVMS</sequence>